<dbReference type="PANTHER" id="PTHR11895:SF7">
    <property type="entry name" value="GLUTAMYL-TRNA(GLN) AMIDOTRANSFERASE SUBUNIT A, MITOCHONDRIAL"/>
    <property type="match status" value="1"/>
</dbReference>
<sequence>MAGDLDNAPTAAELVAAYAAGTLSPVEATAAALGAIQDRDADYNAFVLVDPERALADARAAERRWRAGAPAGPLDGVPMSIKDLFLTRGWPTLRGSRRVDPAQPWDVDSPVAARLREGGLVPVGKTSTPEMGWKGVCDNPLTGVTRNPWDTSRTSGGSSGGSAVAVAAGMGPLSVGTDGGGSIRIPAAFCGVVGFKPTHGRVSQYPLSALAVLAHAGPMARTVQDVALLLDALAPPDHRDPYALAPHDGPYARALDLDVRGVTAAFSADFGYVDVHPEVAAAVAAAVAALEGEGVRVEAADPGFPDPLPAFTVLWCTGAAKWRDALGTLDGVDPGLRAVIERGLGHSAGDYLAAEAERLALSVRMGEFHTRHDVLITPTVPIPAFEAGHDVPPGSGLSDWAEWTPFTYPFNMTHQPAISVPVGFTSDGLPIGLQIVGPRHAEPLVLAVAHAVERTRPAEARVSARPKPAAAAQ</sequence>
<dbReference type="STRING" id="1220554.GCA_001552135_07829"/>
<evidence type="ECO:0000259" key="2">
    <source>
        <dbReference type="Pfam" id="PF01425"/>
    </source>
</evidence>
<organism evidence="3 4">
    <name type="scientific">Actinomadura chibensis</name>
    <dbReference type="NCBI Taxonomy" id="392828"/>
    <lineage>
        <taxon>Bacteria</taxon>
        <taxon>Bacillati</taxon>
        <taxon>Actinomycetota</taxon>
        <taxon>Actinomycetes</taxon>
        <taxon>Streptosporangiales</taxon>
        <taxon>Thermomonosporaceae</taxon>
        <taxon>Actinomadura</taxon>
    </lineage>
</organism>
<keyword evidence="3" id="KW-0378">Hydrolase</keyword>
<dbReference type="PROSITE" id="PS00571">
    <property type="entry name" value="AMIDASES"/>
    <property type="match status" value="1"/>
</dbReference>
<evidence type="ECO:0000256" key="1">
    <source>
        <dbReference type="ARBA" id="ARBA00009199"/>
    </source>
</evidence>
<dbReference type="SUPFAM" id="SSF75304">
    <property type="entry name" value="Amidase signature (AS) enzymes"/>
    <property type="match status" value="1"/>
</dbReference>
<dbReference type="AlphaFoldDB" id="A0A5D0NXF3"/>
<dbReference type="InterPro" id="IPR020556">
    <property type="entry name" value="Amidase_CS"/>
</dbReference>
<dbReference type="RefSeq" id="WP_067904470.1">
    <property type="nucleotide sequence ID" value="NZ_VSFG01000001.1"/>
</dbReference>
<comment type="caution">
    <text evidence="3">The sequence shown here is derived from an EMBL/GenBank/DDBJ whole genome shotgun (WGS) entry which is preliminary data.</text>
</comment>
<gene>
    <name evidence="3" type="ORF">FXF69_07390</name>
</gene>
<dbReference type="NCBIfam" id="NF004815">
    <property type="entry name" value="PRK06169.1"/>
    <property type="match status" value="1"/>
</dbReference>
<comment type="similarity">
    <text evidence="1">Belongs to the amidase family.</text>
</comment>
<reference evidence="3 4" key="1">
    <citation type="submission" date="2019-08" db="EMBL/GenBank/DDBJ databases">
        <title>Actinomadura sp. nov. CYP1-5 isolated from mountain soil.</title>
        <authorList>
            <person name="Songsumanus A."/>
            <person name="Kuncharoen N."/>
            <person name="Kudo T."/>
            <person name="Yuki M."/>
            <person name="Igarashi Y."/>
            <person name="Tanasupawat S."/>
        </authorList>
    </citation>
    <scope>NUCLEOTIDE SEQUENCE [LARGE SCALE GENOMIC DNA]</scope>
    <source>
        <strain evidence="3 4">JCM 14158</strain>
    </source>
</reference>
<dbReference type="InterPro" id="IPR000120">
    <property type="entry name" value="Amidase"/>
</dbReference>
<evidence type="ECO:0000313" key="3">
    <source>
        <dbReference type="EMBL" id="TYB48962.1"/>
    </source>
</evidence>
<dbReference type="EMBL" id="VSFG01000001">
    <property type="protein sequence ID" value="TYB48962.1"/>
    <property type="molecule type" value="Genomic_DNA"/>
</dbReference>
<proteinExistence type="inferred from homology"/>
<keyword evidence="4" id="KW-1185">Reference proteome</keyword>
<dbReference type="InterPro" id="IPR023631">
    <property type="entry name" value="Amidase_dom"/>
</dbReference>
<dbReference type="GO" id="GO:0004040">
    <property type="term" value="F:amidase activity"/>
    <property type="evidence" value="ECO:0007669"/>
    <property type="project" value="UniProtKB-EC"/>
</dbReference>
<dbReference type="EC" id="3.5.1.4" evidence="3"/>
<name>A0A5D0NXF3_9ACTN</name>
<dbReference type="Pfam" id="PF01425">
    <property type="entry name" value="Amidase"/>
    <property type="match status" value="1"/>
</dbReference>
<dbReference type="Proteomes" id="UP000323380">
    <property type="component" value="Unassembled WGS sequence"/>
</dbReference>
<accession>A0A5D0NXF3</accession>
<feature type="domain" description="Amidase" evidence="2">
    <location>
        <begin position="27"/>
        <end position="446"/>
    </location>
</feature>
<dbReference type="PANTHER" id="PTHR11895">
    <property type="entry name" value="TRANSAMIDASE"/>
    <property type="match status" value="1"/>
</dbReference>
<dbReference type="Gene3D" id="3.90.1300.10">
    <property type="entry name" value="Amidase signature (AS) domain"/>
    <property type="match status" value="1"/>
</dbReference>
<evidence type="ECO:0000313" key="4">
    <source>
        <dbReference type="Proteomes" id="UP000323380"/>
    </source>
</evidence>
<dbReference type="InterPro" id="IPR036928">
    <property type="entry name" value="AS_sf"/>
</dbReference>
<protein>
    <submittedName>
        <fullName evidence="3">Amidase</fullName>
        <ecNumber evidence="3">3.5.1.4</ecNumber>
    </submittedName>
</protein>